<dbReference type="GO" id="GO:0003828">
    <property type="term" value="F:alpha-N-acetylneuraminate alpha-2,8-sialyltransferase activity"/>
    <property type="evidence" value="ECO:0007669"/>
    <property type="project" value="TreeGrafter"/>
</dbReference>
<keyword evidence="3" id="KW-0328">Glycosyltransferase</keyword>
<dbReference type="GO" id="GO:0006491">
    <property type="term" value="P:N-glycan processing"/>
    <property type="evidence" value="ECO:0007669"/>
    <property type="project" value="TreeGrafter"/>
</dbReference>
<comment type="subcellular location">
    <subcellularLocation>
        <location evidence="1">Golgi apparatus membrane</location>
        <topology evidence="1">Single-pass type II membrane protein</topology>
    </subcellularLocation>
</comment>
<keyword evidence="4" id="KW-0808">Transferase</keyword>
<evidence type="ECO:0000256" key="10">
    <source>
        <dbReference type="ARBA" id="ARBA00023180"/>
    </source>
</evidence>
<dbReference type="Pfam" id="PF00777">
    <property type="entry name" value="Glyco_transf_29"/>
    <property type="match status" value="1"/>
</dbReference>
<name>A0AAN8R7Z2_9TELE</name>
<evidence type="ECO:0000256" key="2">
    <source>
        <dbReference type="ARBA" id="ARBA00006003"/>
    </source>
</evidence>
<protein>
    <submittedName>
        <fullName evidence="11">Uncharacterized protein</fullName>
    </submittedName>
</protein>
<dbReference type="Gene3D" id="3.90.1480.20">
    <property type="entry name" value="Glycosyl transferase family 29"/>
    <property type="match status" value="1"/>
</dbReference>
<dbReference type="AlphaFoldDB" id="A0AAN8R7Z2"/>
<dbReference type="GO" id="GO:0000139">
    <property type="term" value="C:Golgi membrane"/>
    <property type="evidence" value="ECO:0007669"/>
    <property type="project" value="UniProtKB-SubCell"/>
</dbReference>
<keyword evidence="10" id="KW-0325">Glycoprotein</keyword>
<keyword evidence="7" id="KW-1133">Transmembrane helix</keyword>
<keyword evidence="6" id="KW-0735">Signal-anchor</keyword>
<accession>A0AAN8R7Z2</accession>
<evidence type="ECO:0000256" key="8">
    <source>
        <dbReference type="ARBA" id="ARBA00023034"/>
    </source>
</evidence>
<dbReference type="InterPro" id="IPR001675">
    <property type="entry name" value="Glyco_trans_29"/>
</dbReference>
<keyword evidence="9" id="KW-0472">Membrane</keyword>
<reference evidence="11 12" key="1">
    <citation type="submission" date="2021-04" db="EMBL/GenBank/DDBJ databases">
        <authorList>
            <person name="De Guttry C."/>
            <person name="Zahm M."/>
            <person name="Klopp C."/>
            <person name="Cabau C."/>
            <person name="Louis A."/>
            <person name="Berthelot C."/>
            <person name="Parey E."/>
            <person name="Roest Crollius H."/>
            <person name="Montfort J."/>
            <person name="Robinson-Rechavi M."/>
            <person name="Bucao C."/>
            <person name="Bouchez O."/>
            <person name="Gislard M."/>
            <person name="Lluch J."/>
            <person name="Milhes M."/>
            <person name="Lampietro C."/>
            <person name="Lopez Roques C."/>
            <person name="Donnadieu C."/>
            <person name="Braasch I."/>
            <person name="Desvignes T."/>
            <person name="Postlethwait J."/>
            <person name="Bobe J."/>
            <person name="Wedekind C."/>
            <person name="Guiguen Y."/>
        </authorList>
    </citation>
    <scope>NUCLEOTIDE SEQUENCE [LARGE SCALE GENOMIC DNA]</scope>
    <source>
        <strain evidence="11">Cs_M1</strain>
        <tissue evidence="11">Blood</tissue>
    </source>
</reference>
<dbReference type="InterPro" id="IPR038578">
    <property type="entry name" value="GT29-like_sf"/>
</dbReference>
<keyword evidence="12" id="KW-1185">Reference proteome</keyword>
<dbReference type="PANTHER" id="PTHR11987:SF29">
    <property type="entry name" value="ALPHA-2,8-SIALYLTRANSFERASE 8F"/>
    <property type="match status" value="1"/>
</dbReference>
<gene>
    <name evidence="11" type="ORF">J4Q44_G00031580</name>
</gene>
<comment type="caution">
    <text evidence="11">The sequence shown here is derived from an EMBL/GenBank/DDBJ whole genome shotgun (WGS) entry which is preliminary data.</text>
</comment>
<dbReference type="Proteomes" id="UP001356427">
    <property type="component" value="Unassembled WGS sequence"/>
</dbReference>
<evidence type="ECO:0000256" key="7">
    <source>
        <dbReference type="ARBA" id="ARBA00022989"/>
    </source>
</evidence>
<dbReference type="GO" id="GO:0009311">
    <property type="term" value="P:oligosaccharide metabolic process"/>
    <property type="evidence" value="ECO:0007669"/>
    <property type="project" value="TreeGrafter"/>
</dbReference>
<sequence length="378" mass="43670">MRYLILFILVCSGTLLSITLIDYYQHQRDGFLDSVQKMLQCRRLREKLVTMTTMKKVDIALFSQEVRELMDCPWRLNLTHRELHRTELWSCCNASDRLIVTRQNTNQNQILTYDAERWRKRKVDQALWEMLPQTVPWSKGSLSRCAVVGSGGILQNSSCGAEIDNADYVIRFNLAPINKSRDVGVKTDLITANPSQIIKGYPDLQRNPGPLVERVSVYGHAHLLLHAFSFGFGTTSCFKVYHALRKARPQQEVVFFHPVYLLELDRFWRRRGQRAPRLSTGMMLASTALEICEQECWDTKEETIEQDRRKHTPLPHTSVYSKGFRLLTANCYPGHHPLMELTQDVHTFPGAAMLQEDLPKEFTLYCVEGFGEVHKAHE</sequence>
<evidence type="ECO:0000256" key="6">
    <source>
        <dbReference type="ARBA" id="ARBA00022968"/>
    </source>
</evidence>
<keyword evidence="5" id="KW-0812">Transmembrane</keyword>
<evidence type="ECO:0000256" key="4">
    <source>
        <dbReference type="ARBA" id="ARBA00022679"/>
    </source>
</evidence>
<evidence type="ECO:0000313" key="11">
    <source>
        <dbReference type="EMBL" id="KAK6327513.1"/>
    </source>
</evidence>
<dbReference type="InterPro" id="IPR050943">
    <property type="entry name" value="Glycosyltr_29_Sialyltrsf"/>
</dbReference>
<dbReference type="EMBL" id="JAGTTL010000002">
    <property type="protein sequence ID" value="KAK6327513.1"/>
    <property type="molecule type" value="Genomic_DNA"/>
</dbReference>
<organism evidence="11 12">
    <name type="scientific">Coregonus suidteri</name>
    <dbReference type="NCBI Taxonomy" id="861788"/>
    <lineage>
        <taxon>Eukaryota</taxon>
        <taxon>Metazoa</taxon>
        <taxon>Chordata</taxon>
        <taxon>Craniata</taxon>
        <taxon>Vertebrata</taxon>
        <taxon>Euteleostomi</taxon>
        <taxon>Actinopterygii</taxon>
        <taxon>Neopterygii</taxon>
        <taxon>Teleostei</taxon>
        <taxon>Protacanthopterygii</taxon>
        <taxon>Salmoniformes</taxon>
        <taxon>Salmonidae</taxon>
        <taxon>Coregoninae</taxon>
        <taxon>Coregonus</taxon>
    </lineage>
</organism>
<dbReference type="PANTHER" id="PTHR11987">
    <property type="entry name" value="ALPHA-2,8-SIALYLTRANSFERASE"/>
    <property type="match status" value="1"/>
</dbReference>
<evidence type="ECO:0000313" key="12">
    <source>
        <dbReference type="Proteomes" id="UP001356427"/>
    </source>
</evidence>
<evidence type="ECO:0000256" key="5">
    <source>
        <dbReference type="ARBA" id="ARBA00022692"/>
    </source>
</evidence>
<evidence type="ECO:0000256" key="9">
    <source>
        <dbReference type="ARBA" id="ARBA00023136"/>
    </source>
</evidence>
<proteinExistence type="inferred from homology"/>
<comment type="similarity">
    <text evidence="2">Belongs to the glycosyltransferase 29 family.</text>
</comment>
<evidence type="ECO:0000256" key="3">
    <source>
        <dbReference type="ARBA" id="ARBA00022676"/>
    </source>
</evidence>
<keyword evidence="8" id="KW-0333">Golgi apparatus</keyword>
<evidence type="ECO:0000256" key="1">
    <source>
        <dbReference type="ARBA" id="ARBA00004323"/>
    </source>
</evidence>